<name>A0AAX4HM18_9BACT</name>
<gene>
    <name evidence="2" type="ORF">SOO65_16120</name>
</gene>
<accession>A0AAX4HM18</accession>
<dbReference type="RefSeq" id="WP_321392602.1">
    <property type="nucleotide sequence ID" value="NZ_CP139487.1"/>
</dbReference>
<feature type="chain" id="PRO_5043601336" evidence="1">
    <location>
        <begin position="19"/>
        <end position="138"/>
    </location>
</feature>
<evidence type="ECO:0000256" key="1">
    <source>
        <dbReference type="SAM" id="SignalP"/>
    </source>
</evidence>
<dbReference type="Proteomes" id="UP001324634">
    <property type="component" value="Chromosome"/>
</dbReference>
<evidence type="ECO:0000313" key="2">
    <source>
        <dbReference type="EMBL" id="WPU64220.1"/>
    </source>
</evidence>
<protein>
    <submittedName>
        <fullName evidence="2">Uncharacterized protein</fullName>
    </submittedName>
</protein>
<reference evidence="2 3" key="1">
    <citation type="submission" date="2023-11" db="EMBL/GenBank/DDBJ databases">
        <title>Peredibacter starrii A3.12.</title>
        <authorList>
            <person name="Mitchell R.J."/>
        </authorList>
    </citation>
    <scope>NUCLEOTIDE SEQUENCE [LARGE SCALE GENOMIC DNA]</scope>
    <source>
        <strain evidence="2 3">A3.12</strain>
    </source>
</reference>
<keyword evidence="3" id="KW-1185">Reference proteome</keyword>
<feature type="signal peptide" evidence="1">
    <location>
        <begin position="1"/>
        <end position="18"/>
    </location>
</feature>
<dbReference type="KEGG" id="psti:SOO65_16120"/>
<dbReference type="EMBL" id="CP139487">
    <property type="protein sequence ID" value="WPU64220.1"/>
    <property type="molecule type" value="Genomic_DNA"/>
</dbReference>
<proteinExistence type="predicted"/>
<evidence type="ECO:0000313" key="3">
    <source>
        <dbReference type="Proteomes" id="UP001324634"/>
    </source>
</evidence>
<organism evidence="2 3">
    <name type="scientific">Peredibacter starrii</name>
    <dbReference type="NCBI Taxonomy" id="28202"/>
    <lineage>
        <taxon>Bacteria</taxon>
        <taxon>Pseudomonadati</taxon>
        <taxon>Bdellovibrionota</taxon>
        <taxon>Bacteriovoracia</taxon>
        <taxon>Bacteriovoracales</taxon>
        <taxon>Bacteriovoracaceae</taxon>
        <taxon>Peredibacter</taxon>
    </lineage>
</organism>
<dbReference type="AlphaFoldDB" id="A0AAX4HM18"/>
<sequence length="138" mass="15568">MKTLILILVALFSFSAFSQDCATNLAQLKSLVANNGFPTKWAEKGDQNPFLLHISERNNLLNLRLTTKDGEWAMMDTRVCKKNSERYAAEVKKIVWGPAAPEIAKGRNVKEVGIRLPYHSTLEVSISIFWSGEFEPVR</sequence>
<keyword evidence="1" id="KW-0732">Signal</keyword>